<accession>A0A8S3I594</accession>
<dbReference type="AlphaFoldDB" id="A0A8S3I594"/>
<evidence type="ECO:0000313" key="2">
    <source>
        <dbReference type="EMBL" id="CAF5192187.1"/>
    </source>
</evidence>
<gene>
    <name evidence="2" type="ORF">SMN809_LOCUS72651</name>
</gene>
<comment type="caution">
    <text evidence="2">The sequence shown here is derived from an EMBL/GenBank/DDBJ whole genome shotgun (WGS) entry which is preliminary data.</text>
</comment>
<proteinExistence type="predicted"/>
<feature type="transmembrane region" description="Helical" evidence="1">
    <location>
        <begin position="24"/>
        <end position="48"/>
    </location>
</feature>
<keyword evidence="1" id="KW-1133">Transmembrane helix</keyword>
<reference evidence="2" key="1">
    <citation type="submission" date="2021-02" db="EMBL/GenBank/DDBJ databases">
        <authorList>
            <person name="Nowell W R."/>
        </authorList>
    </citation>
    <scope>NUCLEOTIDE SEQUENCE</scope>
</reference>
<keyword evidence="1" id="KW-0472">Membrane</keyword>
<evidence type="ECO:0000256" key="1">
    <source>
        <dbReference type="SAM" id="Phobius"/>
    </source>
</evidence>
<dbReference type="EMBL" id="CAJOBI010326146">
    <property type="protein sequence ID" value="CAF5192187.1"/>
    <property type="molecule type" value="Genomic_DNA"/>
</dbReference>
<protein>
    <recommendedName>
        <fullName evidence="4">G-protein coupled receptors family 1 profile domain-containing protein</fullName>
    </recommendedName>
</protein>
<organism evidence="2 3">
    <name type="scientific">Rotaria magnacalcarata</name>
    <dbReference type="NCBI Taxonomy" id="392030"/>
    <lineage>
        <taxon>Eukaryota</taxon>
        <taxon>Metazoa</taxon>
        <taxon>Spiralia</taxon>
        <taxon>Gnathifera</taxon>
        <taxon>Rotifera</taxon>
        <taxon>Eurotatoria</taxon>
        <taxon>Bdelloidea</taxon>
        <taxon>Philodinida</taxon>
        <taxon>Philodinidae</taxon>
        <taxon>Rotaria</taxon>
    </lineage>
</organism>
<name>A0A8S3I594_9BILA</name>
<evidence type="ECO:0000313" key="3">
    <source>
        <dbReference type="Proteomes" id="UP000676336"/>
    </source>
</evidence>
<dbReference type="Proteomes" id="UP000676336">
    <property type="component" value="Unassembled WGS sequence"/>
</dbReference>
<keyword evidence="1" id="KW-0812">Transmembrane</keyword>
<evidence type="ECO:0008006" key="4">
    <source>
        <dbReference type="Google" id="ProtNLM"/>
    </source>
</evidence>
<feature type="transmembrane region" description="Helical" evidence="1">
    <location>
        <begin position="60"/>
        <end position="81"/>
    </location>
</feature>
<sequence length="104" mass="11895">MNFDPNNTTAPALVITVHIPGLRLLVAFCCVLIYVFGYTGCFLSILTFSSRNLRHHSTGFLFLIMAFVDILNLFASLQYFLNGIYQINVYMLSVHLCRFLTMYV</sequence>